<keyword evidence="1 8" id="KW-0963">Cytoplasm</keyword>
<evidence type="ECO:0000256" key="3">
    <source>
        <dbReference type="ARBA" id="ARBA00022723"/>
    </source>
</evidence>
<dbReference type="EC" id="2.7.7.77" evidence="8"/>
<dbReference type="Gene3D" id="3.40.50.300">
    <property type="entry name" value="P-loop containing nucleotide triphosphate hydrolases"/>
    <property type="match status" value="1"/>
</dbReference>
<keyword evidence="12" id="KW-1185">Reference proteome</keyword>
<dbReference type="InterPro" id="IPR004435">
    <property type="entry name" value="MobB_dom"/>
</dbReference>
<dbReference type="SUPFAM" id="SSF52540">
    <property type="entry name" value="P-loop containing nucleoside triphosphate hydrolases"/>
    <property type="match status" value="1"/>
</dbReference>
<dbReference type="Proteomes" id="UP000309544">
    <property type="component" value="Unassembled WGS sequence"/>
</dbReference>
<comment type="domain">
    <text evidence="8">The N-terminal domain determines nucleotide recognition and specific binding, while the C-terminal domain determines the specific binding to the target protein.</text>
</comment>
<feature type="binding site" evidence="8">
    <location>
        <position position="205"/>
    </location>
    <ligand>
        <name>GTP</name>
        <dbReference type="ChEBI" id="CHEBI:37565"/>
    </ligand>
</feature>
<comment type="catalytic activity">
    <reaction evidence="8">
        <text>Mo-molybdopterin + GTP + H(+) = Mo-molybdopterin guanine dinucleotide + diphosphate</text>
        <dbReference type="Rhea" id="RHEA:34243"/>
        <dbReference type="ChEBI" id="CHEBI:15378"/>
        <dbReference type="ChEBI" id="CHEBI:33019"/>
        <dbReference type="ChEBI" id="CHEBI:37565"/>
        <dbReference type="ChEBI" id="CHEBI:71302"/>
        <dbReference type="ChEBI" id="CHEBI:71310"/>
        <dbReference type="EC" id="2.7.7.77"/>
    </reaction>
</comment>
<keyword evidence="4 8" id="KW-0547">Nucleotide-binding</keyword>
<dbReference type="Pfam" id="PF12804">
    <property type="entry name" value="NTP_transf_3"/>
    <property type="match status" value="1"/>
</dbReference>
<comment type="caution">
    <text evidence="8">Lacks conserved residue(s) required for the propagation of feature annotation.</text>
</comment>
<protein>
    <recommendedName>
        <fullName evidence="8">Probable molybdenum cofactor guanylyltransferase</fullName>
        <shortName evidence="8">MoCo guanylyltransferase</shortName>
        <ecNumber evidence="8">2.7.7.77</ecNumber>
    </recommendedName>
    <alternativeName>
        <fullName evidence="8">GTP:molybdopterin guanylyltransferase</fullName>
    </alternativeName>
    <alternativeName>
        <fullName evidence="8">Mo-MPT guanylyltransferase</fullName>
    </alternativeName>
    <alternativeName>
        <fullName evidence="8">Molybdopterin guanylyltransferase</fullName>
    </alternativeName>
    <alternativeName>
        <fullName evidence="8">Molybdopterin-guanine dinucleotide synthase</fullName>
        <shortName evidence="8">MGD synthase</shortName>
    </alternativeName>
</protein>
<dbReference type="Pfam" id="PF03205">
    <property type="entry name" value="MobB"/>
    <property type="match status" value="1"/>
</dbReference>
<evidence type="ECO:0000256" key="8">
    <source>
        <dbReference type="HAMAP-Rule" id="MF_00316"/>
    </source>
</evidence>
<dbReference type="AlphaFoldDB" id="A0A5C4S2V0"/>
<reference evidence="11 12" key="1">
    <citation type="submission" date="2019-05" db="EMBL/GenBank/DDBJ databases">
        <title>Draft Whole-Genome sequence of the green sulfur bacterium Prosthecochloris vibrioformis DSM 260.</title>
        <authorList>
            <person name="Meyer T.E."/>
            <person name="Kyndt J.A."/>
        </authorList>
    </citation>
    <scope>NUCLEOTIDE SEQUENCE [LARGE SCALE GENOMIC DNA]</scope>
    <source>
        <strain evidence="11 12">DSM 260</strain>
    </source>
</reference>
<dbReference type="InterPro" id="IPR025877">
    <property type="entry name" value="MobA-like_NTP_Trfase"/>
</dbReference>
<evidence type="ECO:0000256" key="6">
    <source>
        <dbReference type="ARBA" id="ARBA00023134"/>
    </source>
</evidence>
<evidence type="ECO:0000256" key="4">
    <source>
        <dbReference type="ARBA" id="ARBA00022741"/>
    </source>
</evidence>
<keyword evidence="6 8" id="KW-0342">GTP-binding</keyword>
<evidence type="ECO:0000313" key="11">
    <source>
        <dbReference type="EMBL" id="TNJ37744.1"/>
    </source>
</evidence>
<dbReference type="PANTHER" id="PTHR19136:SF81">
    <property type="entry name" value="MOLYBDENUM COFACTOR GUANYLYLTRANSFERASE"/>
    <property type="match status" value="1"/>
</dbReference>
<comment type="cofactor">
    <cofactor evidence="8">
        <name>Mg(2+)</name>
        <dbReference type="ChEBI" id="CHEBI:18420"/>
    </cofactor>
</comment>
<comment type="function">
    <text evidence="8">Transfers a GMP moiety from GTP to Mo-molybdopterin (Mo-MPT) cofactor (Moco or molybdenum cofactor) to form Mo-molybdopterin guanine dinucleotide (Mo-MGD) cofactor.</text>
</comment>
<dbReference type="InterPro" id="IPR027417">
    <property type="entry name" value="P-loop_NTPase"/>
</dbReference>
<accession>A0A5C4S2V0</accession>
<comment type="subcellular location">
    <subcellularLocation>
        <location evidence="8">Cytoplasm</location>
    </subcellularLocation>
</comment>
<dbReference type="EMBL" id="VDCI01000001">
    <property type="protein sequence ID" value="TNJ37744.1"/>
    <property type="molecule type" value="Genomic_DNA"/>
</dbReference>
<organism evidence="11 12">
    <name type="scientific">Prosthecochloris vibrioformis</name>
    <name type="common">Chlorobium vibrioforme</name>
    <dbReference type="NCBI Taxonomy" id="1098"/>
    <lineage>
        <taxon>Bacteria</taxon>
        <taxon>Pseudomonadati</taxon>
        <taxon>Chlorobiota</taxon>
        <taxon>Chlorobiia</taxon>
        <taxon>Chlorobiales</taxon>
        <taxon>Chlorobiaceae</taxon>
        <taxon>Prosthecochloris</taxon>
    </lineage>
</organism>
<dbReference type="PANTHER" id="PTHR19136">
    <property type="entry name" value="MOLYBDENUM COFACTOR GUANYLYLTRANSFERASE"/>
    <property type="match status" value="1"/>
</dbReference>
<comment type="similarity">
    <text evidence="8">Belongs to the MobA family.</text>
</comment>
<dbReference type="InterPro" id="IPR029044">
    <property type="entry name" value="Nucleotide-diphossugar_trans"/>
</dbReference>
<evidence type="ECO:0000259" key="10">
    <source>
        <dbReference type="Pfam" id="PF12804"/>
    </source>
</evidence>
<dbReference type="GO" id="GO:0005737">
    <property type="term" value="C:cytoplasm"/>
    <property type="evidence" value="ECO:0007669"/>
    <property type="project" value="UniProtKB-SubCell"/>
</dbReference>
<keyword evidence="3 8" id="KW-0479">Metal-binding</keyword>
<dbReference type="CDD" id="cd02503">
    <property type="entry name" value="MobA"/>
    <property type="match status" value="1"/>
</dbReference>
<dbReference type="Gene3D" id="3.90.550.10">
    <property type="entry name" value="Spore Coat Polysaccharide Biosynthesis Protein SpsA, Chain A"/>
    <property type="match status" value="1"/>
</dbReference>
<keyword evidence="2 8" id="KW-0808">Transferase</keyword>
<feature type="binding site" evidence="8">
    <location>
        <position position="281"/>
    </location>
    <ligand>
        <name>GTP</name>
        <dbReference type="ChEBI" id="CHEBI:37565"/>
    </ligand>
</feature>
<evidence type="ECO:0000256" key="2">
    <source>
        <dbReference type="ARBA" id="ARBA00022679"/>
    </source>
</evidence>
<keyword evidence="11" id="KW-0548">Nucleotidyltransferase</keyword>
<feature type="domain" description="Molybdopterin-guanine dinucleotide biosynthesis protein B (MobB)" evidence="9">
    <location>
        <begin position="21"/>
        <end position="131"/>
    </location>
</feature>
<evidence type="ECO:0000256" key="5">
    <source>
        <dbReference type="ARBA" id="ARBA00022842"/>
    </source>
</evidence>
<dbReference type="SUPFAM" id="SSF53448">
    <property type="entry name" value="Nucleotide-diphospho-sugar transferases"/>
    <property type="match status" value="1"/>
</dbReference>
<dbReference type="GO" id="GO:0061603">
    <property type="term" value="F:molybdenum cofactor guanylyltransferase activity"/>
    <property type="evidence" value="ECO:0007669"/>
    <property type="project" value="UniProtKB-EC"/>
</dbReference>
<dbReference type="InterPro" id="IPR013482">
    <property type="entry name" value="Molybde_CF_guanTrfase"/>
</dbReference>
<evidence type="ECO:0000313" key="12">
    <source>
        <dbReference type="Proteomes" id="UP000309544"/>
    </source>
</evidence>
<keyword evidence="7 8" id="KW-0501">Molybdenum cofactor biosynthesis</keyword>
<name>A0A5C4S2V0_PROVB</name>
<evidence type="ECO:0000256" key="1">
    <source>
        <dbReference type="ARBA" id="ARBA00022490"/>
    </source>
</evidence>
<gene>
    <name evidence="11" type="primary">mobAB</name>
    <name evidence="8" type="synonym">mobA</name>
    <name evidence="11" type="ORF">FGF68_00770</name>
</gene>
<feature type="binding site" evidence="8">
    <location>
        <position position="281"/>
    </location>
    <ligand>
        <name>Mg(2+)</name>
        <dbReference type="ChEBI" id="CHEBI:18420"/>
    </ligand>
</feature>
<dbReference type="GO" id="GO:0046872">
    <property type="term" value="F:metal ion binding"/>
    <property type="evidence" value="ECO:0007669"/>
    <property type="project" value="UniProtKB-KW"/>
</dbReference>
<dbReference type="NCBIfam" id="TIGR00176">
    <property type="entry name" value="mobB"/>
    <property type="match status" value="1"/>
</dbReference>
<proteinExistence type="inferred from homology"/>
<dbReference type="GO" id="GO:0006777">
    <property type="term" value="P:Mo-molybdopterin cofactor biosynthetic process"/>
    <property type="evidence" value="ECO:0007669"/>
    <property type="project" value="UniProtKB-KW"/>
</dbReference>
<dbReference type="HAMAP" id="MF_00316">
    <property type="entry name" value="MobA"/>
    <property type="match status" value="1"/>
</dbReference>
<dbReference type="NCBIfam" id="NF011059">
    <property type="entry name" value="PRK14490.1"/>
    <property type="match status" value="1"/>
</dbReference>
<feature type="domain" description="MobA-like NTP transferase" evidence="10">
    <location>
        <begin position="190"/>
        <end position="330"/>
    </location>
</feature>
<feature type="binding site" evidence="8">
    <location>
        <begin position="193"/>
        <end position="195"/>
    </location>
    <ligand>
        <name>GTP</name>
        <dbReference type="ChEBI" id="CHEBI:37565"/>
    </ligand>
</feature>
<keyword evidence="5 8" id="KW-0460">Magnesium</keyword>
<feature type="binding site" evidence="8">
    <location>
        <position position="252"/>
    </location>
    <ligand>
        <name>GTP</name>
        <dbReference type="ChEBI" id="CHEBI:37565"/>
    </ligand>
</feature>
<evidence type="ECO:0000256" key="7">
    <source>
        <dbReference type="ARBA" id="ARBA00023150"/>
    </source>
</evidence>
<evidence type="ECO:0000259" key="9">
    <source>
        <dbReference type="Pfam" id="PF03205"/>
    </source>
</evidence>
<comment type="caution">
    <text evidence="11">The sequence shown here is derived from an EMBL/GenBank/DDBJ whole genome shotgun (WGS) entry which is preliminary data.</text>
</comment>
<sequence>MTPSEQVRHSYSSSTFHPFELAVCGFSGSGKTTLVKRLVTRLGGRYKIAYFKHGCHRFDIDRKGKDSEVIKAAGAHTVIISDPLKHAFIADGVPAQLWTRTIVEQSDILLVEGLKELPLPKLLMIDQECSMLELLDRGGISNVQLIVTPDEDSKARAERCGVPVLDRDDTDGILDFIEHYYQAITPPLYGLVLAGGRSRRMGHDKALIDYHGQKQLFHTASLLDSVCRKTWISCREEQVATYAVYGRECIPDAYTGFGPIAALLSAQQAEPDAAWLILACDIPLMTGELIGDLARRRHPMAPATAFRHRESGKVEPLAAIYEPKSRPALLLRHAFGNNSLASYLQDMATGLVELEDAAQLRNVNNPRERLDAERLLSQQAQGPLL</sequence>
<dbReference type="RefSeq" id="WP_139626031.1">
    <property type="nucleotide sequence ID" value="NZ_VDCI01000001.1"/>
</dbReference>
<dbReference type="GO" id="GO:0005525">
    <property type="term" value="F:GTP binding"/>
    <property type="evidence" value="ECO:0007669"/>
    <property type="project" value="UniProtKB-UniRule"/>
</dbReference>